<name>A0A9P9JPB5_9HYPO</name>
<evidence type="ECO:0000256" key="2">
    <source>
        <dbReference type="ARBA" id="ARBA00023242"/>
    </source>
</evidence>
<dbReference type="Pfam" id="PF00172">
    <property type="entry name" value="Zn_clus"/>
    <property type="match status" value="1"/>
</dbReference>
<organism evidence="5 6">
    <name type="scientific">Dactylonectria macrodidyma</name>
    <dbReference type="NCBI Taxonomy" id="307937"/>
    <lineage>
        <taxon>Eukaryota</taxon>
        <taxon>Fungi</taxon>
        <taxon>Dikarya</taxon>
        <taxon>Ascomycota</taxon>
        <taxon>Pezizomycotina</taxon>
        <taxon>Sordariomycetes</taxon>
        <taxon>Hypocreomycetidae</taxon>
        <taxon>Hypocreales</taxon>
        <taxon>Nectriaceae</taxon>
        <taxon>Dactylonectria</taxon>
    </lineage>
</organism>
<evidence type="ECO:0000313" key="6">
    <source>
        <dbReference type="Proteomes" id="UP000738349"/>
    </source>
</evidence>
<gene>
    <name evidence="5" type="ORF">EDB81DRAFT_773892</name>
</gene>
<sequence>MSIRSRSGCVTCKGRHLKCDETKPTCEVCASRGVECGGYSRALRWSTKHEKLKADSRCSMQMYSGNPKKRRARLKAGPSPASSSATTQESRSDNTDWAFVSETGQSSISSNFTACDDTLPLMEFDISSEELQWSWATPAATESSNKLSAQDANLAVTPYAQETTPSFIPPALTDIPLSLIEYWFRDVCALWSQYDSDMNFNRIIATTLWSTSAAVSTSLQSMSSAYLSSKIPHMKKTSISLMLEATKAIKSELQSVKSSHELPIAPLGLLYGLFCVGTSICWLNATQLGVPFLREAKALLFRINQQRHSLSHQERGLLYIFNKSWTYCELLLSMVTDTGIFSPYNIDQIDDVSVDSHPTAHPVQPDVDDIPHPWTGVSTACSRLFTQTMTLCRDHRMSLRHGSTAKPNAVFLEEAKALEERFLDLNFAPVALMSETGDDRTPLQHLVDVAEAYRLSGLIHLYQTFPDLVNNPSTDSAWGAWEESIVPLSIRLVRLLEQLPPNSGSKMTQPLLCITASTGLRFGPMQATFEGADFPRQGLARLDQAESIEGCEMLEYIGHLIQADKDIDDLTLLVESRSEIVNARCFVMSRLEELGNVLPPGPISVAKSLVQAIWNEYDDENKIPGAVHWVDVMEKHNLRSLFG</sequence>
<dbReference type="Proteomes" id="UP000738349">
    <property type="component" value="Unassembled WGS sequence"/>
</dbReference>
<dbReference type="InterPro" id="IPR001138">
    <property type="entry name" value="Zn2Cys6_DnaBD"/>
</dbReference>
<protein>
    <recommendedName>
        <fullName evidence="4">Zn(2)-C6 fungal-type domain-containing protein</fullName>
    </recommendedName>
</protein>
<reference evidence="5" key="1">
    <citation type="journal article" date="2021" name="Nat. Commun.">
        <title>Genetic determinants of endophytism in the Arabidopsis root mycobiome.</title>
        <authorList>
            <person name="Mesny F."/>
            <person name="Miyauchi S."/>
            <person name="Thiergart T."/>
            <person name="Pickel B."/>
            <person name="Atanasova L."/>
            <person name="Karlsson M."/>
            <person name="Huettel B."/>
            <person name="Barry K.W."/>
            <person name="Haridas S."/>
            <person name="Chen C."/>
            <person name="Bauer D."/>
            <person name="Andreopoulos W."/>
            <person name="Pangilinan J."/>
            <person name="LaButti K."/>
            <person name="Riley R."/>
            <person name="Lipzen A."/>
            <person name="Clum A."/>
            <person name="Drula E."/>
            <person name="Henrissat B."/>
            <person name="Kohler A."/>
            <person name="Grigoriev I.V."/>
            <person name="Martin F.M."/>
            <person name="Hacquard S."/>
        </authorList>
    </citation>
    <scope>NUCLEOTIDE SEQUENCE</scope>
    <source>
        <strain evidence="5">MPI-CAGE-AT-0147</strain>
    </source>
</reference>
<dbReference type="Pfam" id="PF11951">
    <property type="entry name" value="Fungal_trans_2"/>
    <property type="match status" value="2"/>
</dbReference>
<evidence type="ECO:0000313" key="5">
    <source>
        <dbReference type="EMBL" id="KAH7176999.1"/>
    </source>
</evidence>
<dbReference type="PANTHER" id="PTHR37534">
    <property type="entry name" value="TRANSCRIPTIONAL ACTIVATOR PROTEIN UGA3"/>
    <property type="match status" value="1"/>
</dbReference>
<dbReference type="PANTHER" id="PTHR37534:SF11">
    <property type="entry name" value="ZN(II)2CYS6 TRANSCRIPTION FACTOR (EUROFUNG)"/>
    <property type="match status" value="1"/>
</dbReference>
<dbReference type="AlphaFoldDB" id="A0A9P9JPB5"/>
<dbReference type="CDD" id="cd00067">
    <property type="entry name" value="GAL4"/>
    <property type="match status" value="1"/>
</dbReference>
<keyword evidence="2" id="KW-0539">Nucleus</keyword>
<evidence type="ECO:0000256" key="1">
    <source>
        <dbReference type="ARBA" id="ARBA00004123"/>
    </source>
</evidence>
<dbReference type="EMBL" id="JAGMUV010000001">
    <property type="protein sequence ID" value="KAH7176999.1"/>
    <property type="molecule type" value="Genomic_DNA"/>
</dbReference>
<accession>A0A9P9JPB5</accession>
<dbReference type="GO" id="GO:0005634">
    <property type="term" value="C:nucleus"/>
    <property type="evidence" value="ECO:0007669"/>
    <property type="project" value="UniProtKB-SubCell"/>
</dbReference>
<dbReference type="OrthoDB" id="4835445at2759"/>
<feature type="domain" description="Zn(2)-C6 fungal-type" evidence="4">
    <location>
        <begin position="8"/>
        <end position="36"/>
    </location>
</feature>
<proteinExistence type="predicted"/>
<keyword evidence="6" id="KW-1185">Reference proteome</keyword>
<evidence type="ECO:0000259" key="4">
    <source>
        <dbReference type="PROSITE" id="PS50048"/>
    </source>
</evidence>
<dbReference type="SUPFAM" id="SSF57701">
    <property type="entry name" value="Zn2/Cys6 DNA-binding domain"/>
    <property type="match status" value="1"/>
</dbReference>
<dbReference type="InterPro" id="IPR036864">
    <property type="entry name" value="Zn2-C6_fun-type_DNA-bd_sf"/>
</dbReference>
<dbReference type="GO" id="GO:0000976">
    <property type="term" value="F:transcription cis-regulatory region binding"/>
    <property type="evidence" value="ECO:0007669"/>
    <property type="project" value="TreeGrafter"/>
</dbReference>
<evidence type="ECO:0000256" key="3">
    <source>
        <dbReference type="SAM" id="MobiDB-lite"/>
    </source>
</evidence>
<dbReference type="PROSITE" id="PS00463">
    <property type="entry name" value="ZN2_CY6_FUNGAL_1"/>
    <property type="match status" value="1"/>
</dbReference>
<dbReference type="Gene3D" id="4.10.240.10">
    <property type="entry name" value="Zn(2)-C6 fungal-type DNA-binding domain"/>
    <property type="match status" value="1"/>
</dbReference>
<dbReference type="GO" id="GO:0008270">
    <property type="term" value="F:zinc ion binding"/>
    <property type="evidence" value="ECO:0007669"/>
    <property type="project" value="InterPro"/>
</dbReference>
<feature type="compositionally biased region" description="Low complexity" evidence="3">
    <location>
        <begin position="78"/>
        <end position="87"/>
    </location>
</feature>
<comment type="subcellular location">
    <subcellularLocation>
        <location evidence="1">Nucleus</location>
    </subcellularLocation>
</comment>
<dbReference type="PROSITE" id="PS50048">
    <property type="entry name" value="ZN2_CY6_FUNGAL_2"/>
    <property type="match status" value="1"/>
</dbReference>
<dbReference type="InterPro" id="IPR021858">
    <property type="entry name" value="Fun_TF"/>
</dbReference>
<dbReference type="GO" id="GO:0045944">
    <property type="term" value="P:positive regulation of transcription by RNA polymerase II"/>
    <property type="evidence" value="ECO:0007669"/>
    <property type="project" value="TreeGrafter"/>
</dbReference>
<dbReference type="GO" id="GO:0000981">
    <property type="term" value="F:DNA-binding transcription factor activity, RNA polymerase II-specific"/>
    <property type="evidence" value="ECO:0007669"/>
    <property type="project" value="InterPro"/>
</dbReference>
<comment type="caution">
    <text evidence="5">The sequence shown here is derived from an EMBL/GenBank/DDBJ whole genome shotgun (WGS) entry which is preliminary data.</text>
</comment>
<feature type="region of interest" description="Disordered" evidence="3">
    <location>
        <begin position="59"/>
        <end position="94"/>
    </location>
</feature>
<dbReference type="SMART" id="SM00066">
    <property type="entry name" value="GAL4"/>
    <property type="match status" value="1"/>
</dbReference>